<comment type="caution">
    <text evidence="10">The sequence shown here is derived from an EMBL/GenBank/DDBJ whole genome shotgun (WGS) entry which is preliminary data.</text>
</comment>
<feature type="transmembrane region" description="Helical" evidence="8">
    <location>
        <begin position="46"/>
        <end position="66"/>
    </location>
</feature>
<dbReference type="NCBIfam" id="TIGR03057">
    <property type="entry name" value="xxxLxxG_by_4"/>
    <property type="match status" value="1"/>
</dbReference>
<protein>
    <submittedName>
        <fullName evidence="10">Membrane protein</fullName>
    </submittedName>
</protein>
<dbReference type="Pfam" id="PF03176">
    <property type="entry name" value="MMPL"/>
    <property type="match status" value="2"/>
</dbReference>
<evidence type="ECO:0000256" key="4">
    <source>
        <dbReference type="ARBA" id="ARBA00022692"/>
    </source>
</evidence>
<dbReference type="PANTHER" id="PTHR33406:SF6">
    <property type="entry name" value="MEMBRANE PROTEIN YDGH-RELATED"/>
    <property type="match status" value="1"/>
</dbReference>
<feature type="transmembrane region" description="Helical" evidence="8">
    <location>
        <begin position="967"/>
        <end position="988"/>
    </location>
</feature>
<evidence type="ECO:0000259" key="9">
    <source>
        <dbReference type="PROSITE" id="PS50156"/>
    </source>
</evidence>
<dbReference type="EMBL" id="LFOE01000027">
    <property type="protein sequence ID" value="OBY30651.1"/>
    <property type="molecule type" value="Genomic_DNA"/>
</dbReference>
<feature type="transmembrane region" description="Helical" evidence="8">
    <location>
        <begin position="903"/>
        <end position="920"/>
    </location>
</feature>
<comment type="similarity">
    <text evidence="2">Belongs to the resistance-nodulation-cell division (RND) (TC 2.A.6) family. MmpL subfamily.</text>
</comment>
<evidence type="ECO:0000313" key="10">
    <source>
        <dbReference type="EMBL" id="OBY30651.1"/>
    </source>
</evidence>
<feature type="transmembrane region" description="Helical" evidence="8">
    <location>
        <begin position="217"/>
        <end position="236"/>
    </location>
</feature>
<dbReference type="RefSeq" id="WP_236734192.1">
    <property type="nucleotide sequence ID" value="NZ_LFOE01000027.1"/>
</dbReference>
<dbReference type="InterPro" id="IPR000731">
    <property type="entry name" value="SSD"/>
</dbReference>
<organism evidence="10 11">
    <name type="scientific">Mycolicibacter kumamotonensis</name>
    <dbReference type="NCBI Taxonomy" id="354243"/>
    <lineage>
        <taxon>Bacteria</taxon>
        <taxon>Bacillati</taxon>
        <taxon>Actinomycetota</taxon>
        <taxon>Actinomycetes</taxon>
        <taxon>Mycobacteriales</taxon>
        <taxon>Mycobacteriaceae</taxon>
        <taxon>Mycolicibacter</taxon>
    </lineage>
</organism>
<feature type="transmembrane region" description="Helical" evidence="8">
    <location>
        <begin position="243"/>
        <end position="263"/>
    </location>
</feature>
<evidence type="ECO:0000256" key="2">
    <source>
        <dbReference type="ARBA" id="ARBA00010157"/>
    </source>
</evidence>
<feature type="region of interest" description="Disordered" evidence="7">
    <location>
        <begin position="1061"/>
        <end position="1090"/>
    </location>
</feature>
<keyword evidence="3" id="KW-1003">Cell membrane</keyword>
<sequence length="1090" mass="115551">MTDTDIDLTVADAAASVHRRRDGPAASTEYSPQLARLGAFAVRHKALVFGVWIGAAVVLALLFPQLETVVRQQSVDLVPHDAPSLQTVDRMGAAFDEQGSKTMLFVAMEDPAGLTPAARQHYENLLSELRADTEHVLLVQDLLSDPVTKAQAVSQDGKAWYLPVGVAGTLGDTSAAESVTAVRDIASREFAGTTTTVYVTGPPSTFSDQIASMEHSLLFISIATAALIAAILLIVYRSVFTALLPLLVIGLSLAVGRGVLSALGEMGMPVSQFTVGFMTAILLGAGTDYTVFLISRYHEQRRAGVPADQAAIYATASIGRVILASAATVAFAFLSMVFAKLNVFAALGPACALAVFIGFLATVTLVPPVLTLAARRGIGEPKPDRTRRYWNSVAVAVVRRPAPLLAISLIILIALSAVAATIQISYDDRRGQPATTASNQGYQLLDRHFRKDVVISEFLVVENPTDMRTGKGLADLDEMASRIAQIPGVTKVSGVTRPAGARLDQAQLSWQNGQIGEKIADAVADGTAKKDDLAKLTNGADQLAGGLAKLDTTLRTALTPLTGILNQAQSAGTRVDQLRPLLQQLSATAPNIDEAIQSGPGIRPLAEQAQNAIATVDPLVGALNTSPWCATTPQCAQIRDQVQILVTLRNNGFFNQVAELGDRYNPAANATVTGTLTNVQTAVHSLDSAFSAMGNPADMAANIRRLQDGISQLASGAQALATGVHALADSNIQMLSGMSQIATQLQNSARASTGSDSASGFYLPPESFEDRQFADVAKLFLSPDGKTARFSIESSYDPYSGEATHLAQQMVDVANAARPNTSLANATISVAGFPAVNSDIQHLLWSDFALLAIATLLIVGLILILLLRAVLAPLYLLGTVVLNYLASMGIGVLVFQWWLGHQIAWPVPLIAFIILVAVGADYNMLLVSRLREESGRNIRVGVLRTVASTGSVITSAGLIFAASMFGLMVGSIAIMIQIGLIVGCGLLLDTFLVRTLTVPAIAALLREASWWPQSVTRSAWRKAKGRGQLTQKTPSIRTRWKNTALRFNCFATPSCTLARSTISTTRRERSPTHGRSTSATPQPSNASTTP</sequence>
<dbReference type="InterPro" id="IPR023908">
    <property type="entry name" value="xxxLxxG_rpt"/>
</dbReference>
<feature type="transmembrane region" description="Helical" evidence="8">
    <location>
        <begin position="344"/>
        <end position="366"/>
    </location>
</feature>
<evidence type="ECO:0000256" key="3">
    <source>
        <dbReference type="ARBA" id="ARBA00022475"/>
    </source>
</evidence>
<evidence type="ECO:0000313" key="11">
    <source>
        <dbReference type="Proteomes" id="UP000092668"/>
    </source>
</evidence>
<dbReference type="PANTHER" id="PTHR33406">
    <property type="entry name" value="MEMBRANE PROTEIN MJ1562-RELATED"/>
    <property type="match status" value="1"/>
</dbReference>
<keyword evidence="4 8" id="KW-0812">Transmembrane</keyword>
<proteinExistence type="inferred from homology"/>
<dbReference type="InterPro" id="IPR050545">
    <property type="entry name" value="Mycobact_MmpL"/>
</dbReference>
<keyword evidence="11" id="KW-1185">Reference proteome</keyword>
<evidence type="ECO:0000256" key="8">
    <source>
        <dbReference type="SAM" id="Phobius"/>
    </source>
</evidence>
<evidence type="ECO:0000256" key="5">
    <source>
        <dbReference type="ARBA" id="ARBA00022989"/>
    </source>
</evidence>
<feature type="transmembrane region" description="Helical" evidence="8">
    <location>
        <begin position="310"/>
        <end position="338"/>
    </location>
</feature>
<reference evidence="10 11" key="1">
    <citation type="submission" date="2015-06" db="EMBL/GenBank/DDBJ databases">
        <title>Genome sequence of Mycobacterium kumamotonense strain Roo.</title>
        <authorList>
            <person name="Greninger A.L."/>
            <person name="Cunningham G."/>
            <person name="Miller S."/>
        </authorList>
    </citation>
    <scope>NUCLEOTIDE SEQUENCE [LARGE SCALE GENOMIC DNA]</scope>
    <source>
        <strain evidence="10 11">Roo</strain>
    </source>
</reference>
<feature type="compositionally biased region" description="Polar residues" evidence="7">
    <location>
        <begin position="1073"/>
        <end position="1090"/>
    </location>
</feature>
<dbReference type="InterPro" id="IPR004869">
    <property type="entry name" value="MMPL_dom"/>
</dbReference>
<feature type="transmembrane region" description="Helical" evidence="8">
    <location>
        <begin position="275"/>
        <end position="298"/>
    </location>
</feature>
<feature type="transmembrane region" description="Helical" evidence="8">
    <location>
        <begin position="874"/>
        <end position="897"/>
    </location>
</feature>
<dbReference type="AlphaFoldDB" id="A0A1B8SD39"/>
<gene>
    <name evidence="10" type="ORF">ACT18_16320</name>
</gene>
<keyword evidence="5 8" id="KW-1133">Transmembrane helix</keyword>
<evidence type="ECO:0000256" key="6">
    <source>
        <dbReference type="ARBA" id="ARBA00023136"/>
    </source>
</evidence>
<dbReference type="PROSITE" id="PS50156">
    <property type="entry name" value="SSD"/>
    <property type="match status" value="1"/>
</dbReference>
<dbReference type="GO" id="GO:0005886">
    <property type="term" value="C:plasma membrane"/>
    <property type="evidence" value="ECO:0007669"/>
    <property type="project" value="UniProtKB-SubCell"/>
</dbReference>
<dbReference type="SUPFAM" id="SSF82866">
    <property type="entry name" value="Multidrug efflux transporter AcrB transmembrane domain"/>
    <property type="match status" value="2"/>
</dbReference>
<feature type="transmembrane region" description="Helical" evidence="8">
    <location>
        <begin position="941"/>
        <end position="961"/>
    </location>
</feature>
<evidence type="ECO:0000256" key="1">
    <source>
        <dbReference type="ARBA" id="ARBA00004651"/>
    </source>
</evidence>
<evidence type="ECO:0000256" key="7">
    <source>
        <dbReference type="SAM" id="MobiDB-lite"/>
    </source>
</evidence>
<dbReference type="PATRIC" id="fig|354243.3.peg.3375"/>
<dbReference type="Gene3D" id="1.20.1640.10">
    <property type="entry name" value="Multidrug efflux transporter AcrB transmembrane domain"/>
    <property type="match status" value="2"/>
</dbReference>
<dbReference type="Proteomes" id="UP000092668">
    <property type="component" value="Unassembled WGS sequence"/>
</dbReference>
<keyword evidence="6 8" id="KW-0472">Membrane</keyword>
<comment type="subcellular location">
    <subcellularLocation>
        <location evidence="1">Cell membrane</location>
        <topology evidence="1">Multi-pass membrane protein</topology>
    </subcellularLocation>
</comment>
<feature type="transmembrane region" description="Helical" evidence="8">
    <location>
        <begin position="843"/>
        <end position="867"/>
    </location>
</feature>
<feature type="domain" description="SSD" evidence="9">
    <location>
        <begin position="242"/>
        <end position="372"/>
    </location>
</feature>
<name>A0A1B8SD39_9MYCO</name>
<feature type="transmembrane region" description="Helical" evidence="8">
    <location>
        <begin position="404"/>
        <end position="426"/>
    </location>
</feature>
<accession>A0A1B8SD39</accession>